<evidence type="ECO:0000313" key="7">
    <source>
        <dbReference type="Proteomes" id="UP000325055"/>
    </source>
</evidence>
<protein>
    <submittedName>
        <fullName evidence="2">Type II toxin-antitoxin system RelE/ParE family toxin</fullName>
    </submittedName>
</protein>
<dbReference type="Proteomes" id="UP000448877">
    <property type="component" value="Unassembled WGS sequence"/>
</dbReference>
<dbReference type="InterPro" id="IPR035093">
    <property type="entry name" value="RelE/ParE_toxin_dom_sf"/>
</dbReference>
<dbReference type="EMBL" id="QRVJ01000001">
    <property type="protein sequence ID" value="RGS39831.1"/>
    <property type="molecule type" value="Genomic_DNA"/>
</dbReference>
<dbReference type="Gene3D" id="3.30.2310.20">
    <property type="entry name" value="RelE-like"/>
    <property type="match status" value="1"/>
</dbReference>
<evidence type="ECO:0000313" key="6">
    <source>
        <dbReference type="Proteomes" id="UP000283341"/>
    </source>
</evidence>
<evidence type="ECO:0000313" key="4">
    <source>
        <dbReference type="EMBL" id="RGS39831.1"/>
    </source>
</evidence>
<dbReference type="Proteomes" id="UP000061809">
    <property type="component" value="Chromosome"/>
</dbReference>
<evidence type="ECO:0000313" key="5">
    <source>
        <dbReference type="Proteomes" id="UP000061809"/>
    </source>
</evidence>
<dbReference type="KEGG" id="bcel:BcellWH2_03612"/>
<name>A0A0N7IFQ2_9BACE</name>
<dbReference type="EMBL" id="CP012801">
    <property type="protein sequence ID" value="ALJ60835.1"/>
    <property type="molecule type" value="Genomic_DNA"/>
</dbReference>
<organism evidence="1 5">
    <name type="scientific">Bacteroides cellulosilyticus</name>
    <dbReference type="NCBI Taxonomy" id="246787"/>
    <lineage>
        <taxon>Bacteria</taxon>
        <taxon>Pseudomonadati</taxon>
        <taxon>Bacteroidota</taxon>
        <taxon>Bacteroidia</taxon>
        <taxon>Bacteroidales</taxon>
        <taxon>Bacteroidaceae</taxon>
        <taxon>Bacteroides</taxon>
    </lineage>
</organism>
<reference evidence="7 8" key="3">
    <citation type="journal article" date="2019" name="Nat. Med.">
        <title>A library of human gut bacterial isolates paired with longitudinal multiomics data enables mechanistic microbiome research.</title>
        <authorList>
            <person name="Poyet M."/>
            <person name="Groussin M."/>
            <person name="Gibbons S.M."/>
            <person name="Avila-Pacheco J."/>
            <person name="Jiang X."/>
            <person name="Kearney S.M."/>
            <person name="Perrotta A.R."/>
            <person name="Berdy B."/>
            <person name="Zhao S."/>
            <person name="Lieberman T.D."/>
            <person name="Swanson P.K."/>
            <person name="Smith M."/>
            <person name="Roesemann S."/>
            <person name="Alexander J.E."/>
            <person name="Rich S.A."/>
            <person name="Livny J."/>
            <person name="Vlamakis H."/>
            <person name="Clish C."/>
            <person name="Bullock K."/>
            <person name="Deik A."/>
            <person name="Scott J."/>
            <person name="Pierce K.A."/>
            <person name="Xavier R.J."/>
            <person name="Alm E.J."/>
        </authorList>
    </citation>
    <scope>NUCLEOTIDE SEQUENCE [LARGE SCALE GENOMIC DNA]</scope>
    <source>
        <strain evidence="3 8">BIOML-A6</strain>
        <strain evidence="2 7">BIOML-A7</strain>
    </source>
</reference>
<evidence type="ECO:0000313" key="2">
    <source>
        <dbReference type="EMBL" id="KAA5409157.1"/>
    </source>
</evidence>
<gene>
    <name evidence="1" type="ORF">BcellWH2_03612</name>
    <name evidence="4" type="ORF">DWX97_00690</name>
    <name evidence="3" type="ORF">F2Y81_05595</name>
    <name evidence="2" type="ORF">F2Y86_12090</name>
</gene>
<proteinExistence type="predicted"/>
<evidence type="ECO:0000313" key="8">
    <source>
        <dbReference type="Proteomes" id="UP000448877"/>
    </source>
</evidence>
<evidence type="ECO:0000313" key="3">
    <source>
        <dbReference type="EMBL" id="KAA5421877.1"/>
    </source>
</evidence>
<dbReference type="Proteomes" id="UP000325055">
    <property type="component" value="Unassembled WGS sequence"/>
</dbReference>
<dbReference type="AlphaFoldDB" id="A0A0N7IFQ2"/>
<dbReference type="RefSeq" id="WP_007209472.1">
    <property type="nucleotide sequence ID" value="NZ_CABMLT010000014.1"/>
</dbReference>
<dbReference type="GeneID" id="66305055"/>
<dbReference type="Proteomes" id="UP000283341">
    <property type="component" value="Unassembled WGS sequence"/>
</dbReference>
<accession>A0A0N7IFQ2</accession>
<reference evidence="1 5" key="1">
    <citation type="journal article" date="2015" name="Science">
        <title>Genetic determinants of in vivo fitness and diet responsiveness in multiple human gut Bacteroides.</title>
        <authorList>
            <person name="Wu M."/>
            <person name="McNulty N.P."/>
            <person name="Rodionov D.A."/>
            <person name="Khoroshkin M.S."/>
            <person name="Griffin N.W."/>
            <person name="Cheng J."/>
            <person name="Latreille P."/>
            <person name="Kerstetter R.A."/>
            <person name="Terrapon N."/>
            <person name="Henrissat B."/>
            <person name="Osterman A.L."/>
            <person name="Gordon J.I."/>
        </authorList>
    </citation>
    <scope>NUCLEOTIDE SEQUENCE [LARGE SCALE GENOMIC DNA]</scope>
    <source>
        <strain evidence="1 5">WH2</strain>
    </source>
</reference>
<dbReference type="STRING" id="246787.BcellWH2_03612"/>
<dbReference type="PATRIC" id="fig|246787.4.peg.3729"/>
<dbReference type="EMBL" id="VVYV01000006">
    <property type="protein sequence ID" value="KAA5421877.1"/>
    <property type="molecule type" value="Genomic_DNA"/>
</dbReference>
<evidence type="ECO:0000313" key="1">
    <source>
        <dbReference type="EMBL" id="ALJ60835.1"/>
    </source>
</evidence>
<reference evidence="4 6" key="2">
    <citation type="submission" date="2018-08" db="EMBL/GenBank/DDBJ databases">
        <title>A genome reference for cultivated species of the human gut microbiota.</title>
        <authorList>
            <person name="Zou Y."/>
            <person name="Xue W."/>
            <person name="Luo G."/>
        </authorList>
    </citation>
    <scope>NUCLEOTIDE SEQUENCE [LARGE SCALE GENOMIC DNA]</scope>
    <source>
        <strain evidence="4 6">AF22-3AC</strain>
    </source>
</reference>
<sequence length="103" mass="12160">MAKQVIWSLVAKKQLKETFQILKLKNGNNEVSEVLYVQLQNILHRISMNPFIGQTTEVENIRYIIPHPGYTLFYRHSLKKIEVVVLWDNRLKMGELKVIPKKE</sequence>
<dbReference type="EMBL" id="VVYW01000008">
    <property type="protein sequence ID" value="KAA5409157.1"/>
    <property type="molecule type" value="Genomic_DNA"/>
</dbReference>
<dbReference type="eggNOG" id="COG3668">
    <property type="taxonomic scope" value="Bacteria"/>
</dbReference>